<dbReference type="Proteomes" id="UP000254925">
    <property type="component" value="Unassembled WGS sequence"/>
</dbReference>
<name>A0A370HJU9_9HYPH</name>
<dbReference type="SUPFAM" id="SSF50475">
    <property type="entry name" value="FMN-binding split barrel"/>
    <property type="match status" value="1"/>
</dbReference>
<evidence type="ECO:0000259" key="3">
    <source>
        <dbReference type="Pfam" id="PF01243"/>
    </source>
</evidence>
<organism evidence="4 5">
    <name type="scientific">Microvirga subterranea</name>
    <dbReference type="NCBI Taxonomy" id="186651"/>
    <lineage>
        <taxon>Bacteria</taxon>
        <taxon>Pseudomonadati</taxon>
        <taxon>Pseudomonadota</taxon>
        <taxon>Alphaproteobacteria</taxon>
        <taxon>Hyphomicrobiales</taxon>
        <taxon>Methylobacteriaceae</taxon>
        <taxon>Microvirga</taxon>
    </lineage>
</organism>
<dbReference type="GO" id="GO:0016627">
    <property type="term" value="F:oxidoreductase activity, acting on the CH-CH group of donors"/>
    <property type="evidence" value="ECO:0007669"/>
    <property type="project" value="TreeGrafter"/>
</dbReference>
<dbReference type="GO" id="GO:0005829">
    <property type="term" value="C:cytosol"/>
    <property type="evidence" value="ECO:0007669"/>
    <property type="project" value="TreeGrafter"/>
</dbReference>
<dbReference type="RefSeq" id="WP_114771185.1">
    <property type="nucleotide sequence ID" value="NZ_QQBB01000006.1"/>
</dbReference>
<dbReference type="Pfam" id="PF01243">
    <property type="entry name" value="PNPOx_N"/>
    <property type="match status" value="1"/>
</dbReference>
<proteinExistence type="predicted"/>
<comment type="caution">
    <text evidence="4">The sequence shown here is derived from an EMBL/GenBank/DDBJ whole genome shotgun (WGS) entry which is preliminary data.</text>
</comment>
<dbReference type="GO" id="GO:0070967">
    <property type="term" value="F:coenzyme F420 binding"/>
    <property type="evidence" value="ECO:0007669"/>
    <property type="project" value="TreeGrafter"/>
</dbReference>
<protein>
    <submittedName>
        <fullName evidence="4">Nitroimidazol reductase NimA-like FMN-containing flavoprotein (Pyridoxamine 5'-phosphate oxidase superfamily)</fullName>
    </submittedName>
</protein>
<dbReference type="Gene3D" id="2.30.110.10">
    <property type="entry name" value="Electron Transport, Fmn-binding Protein, Chain A"/>
    <property type="match status" value="1"/>
</dbReference>
<feature type="region of interest" description="Disordered" evidence="2">
    <location>
        <begin position="160"/>
        <end position="181"/>
    </location>
</feature>
<dbReference type="AlphaFoldDB" id="A0A370HJU9"/>
<evidence type="ECO:0000256" key="1">
    <source>
        <dbReference type="ARBA" id="ARBA00023002"/>
    </source>
</evidence>
<dbReference type="InterPro" id="IPR011576">
    <property type="entry name" value="Pyridox_Oxase_N"/>
</dbReference>
<dbReference type="PANTHER" id="PTHR35176:SF6">
    <property type="entry name" value="HEME OXYGENASE HI_0854-RELATED"/>
    <property type="match status" value="1"/>
</dbReference>
<dbReference type="InterPro" id="IPR012349">
    <property type="entry name" value="Split_barrel_FMN-bd"/>
</dbReference>
<dbReference type="EMBL" id="QQBB01000006">
    <property type="protein sequence ID" value="RDI57966.1"/>
    <property type="molecule type" value="Genomic_DNA"/>
</dbReference>
<dbReference type="PANTHER" id="PTHR35176">
    <property type="entry name" value="HEME OXYGENASE HI_0854-RELATED"/>
    <property type="match status" value="1"/>
</dbReference>
<sequence>MKCALRDEILAVLSGANDMTIATIRSDGYPQATTVSYANDDLTLYFGCGSDSQKARNLARNGKVSLTINLPYASWSEIRGLSLGGRAEQVRDPREVEQAAQFLARKFPEAVAEFASEGLEGISFFRIRPEVISLLDYRKGFGHTDLIQEFGQDEALDVVEEADEESFPASDPPAWTRTTTR</sequence>
<keyword evidence="1" id="KW-0560">Oxidoreductase</keyword>
<dbReference type="InterPro" id="IPR052019">
    <property type="entry name" value="F420H2_bilvrd_red/Heme_oxyg"/>
</dbReference>
<gene>
    <name evidence="4" type="ORF">DES45_106280</name>
</gene>
<evidence type="ECO:0000313" key="5">
    <source>
        <dbReference type="Proteomes" id="UP000254925"/>
    </source>
</evidence>
<feature type="domain" description="Pyridoxamine 5'-phosphate oxidase N-terminal" evidence="3">
    <location>
        <begin position="5"/>
        <end position="134"/>
    </location>
</feature>
<evidence type="ECO:0000313" key="4">
    <source>
        <dbReference type="EMBL" id="RDI57966.1"/>
    </source>
</evidence>
<keyword evidence="5" id="KW-1185">Reference proteome</keyword>
<dbReference type="OrthoDB" id="3693562at2"/>
<accession>A0A370HJU9</accession>
<reference evidence="4 5" key="1">
    <citation type="submission" date="2018-07" db="EMBL/GenBank/DDBJ databases">
        <title>Genomic Encyclopedia of Type Strains, Phase IV (KMG-IV): sequencing the most valuable type-strain genomes for metagenomic binning, comparative biology and taxonomic classification.</title>
        <authorList>
            <person name="Goeker M."/>
        </authorList>
    </citation>
    <scope>NUCLEOTIDE SEQUENCE [LARGE SCALE GENOMIC DNA]</scope>
    <source>
        <strain evidence="4 5">DSM 14364</strain>
    </source>
</reference>
<evidence type="ECO:0000256" key="2">
    <source>
        <dbReference type="SAM" id="MobiDB-lite"/>
    </source>
</evidence>